<dbReference type="PANTHER" id="PTHR42878">
    <property type="entry name" value="TWO-COMPONENT HISTIDINE KINASE"/>
    <property type="match status" value="1"/>
</dbReference>
<evidence type="ECO:0000256" key="4">
    <source>
        <dbReference type="ARBA" id="ARBA00012438"/>
    </source>
</evidence>
<dbReference type="Proteomes" id="UP000651156">
    <property type="component" value="Unassembled WGS sequence"/>
</dbReference>
<dbReference type="CDD" id="cd00082">
    <property type="entry name" value="HisKA"/>
    <property type="match status" value="1"/>
</dbReference>
<dbReference type="PRINTS" id="PR01033">
    <property type="entry name" value="PHYTOCHROME"/>
</dbReference>
<dbReference type="SMART" id="SM00387">
    <property type="entry name" value="HATPase_c"/>
    <property type="match status" value="1"/>
</dbReference>
<comment type="similarity">
    <text evidence="2">In the N-terminal section; belongs to the phytochrome family.</text>
</comment>
<keyword evidence="9" id="KW-0157">Chromophore</keyword>
<evidence type="ECO:0000259" key="13">
    <source>
        <dbReference type="PROSITE" id="PS50109"/>
    </source>
</evidence>
<proteinExistence type="inferred from homology"/>
<evidence type="ECO:0000256" key="8">
    <source>
        <dbReference type="ARBA" id="ARBA00022777"/>
    </source>
</evidence>
<dbReference type="InterPro" id="IPR035965">
    <property type="entry name" value="PAS-like_dom_sf"/>
</dbReference>
<dbReference type="PROSITE" id="PS50046">
    <property type="entry name" value="PHYTOCHROME_2"/>
    <property type="match status" value="1"/>
</dbReference>
<evidence type="ECO:0000256" key="1">
    <source>
        <dbReference type="ARBA" id="ARBA00000085"/>
    </source>
</evidence>
<dbReference type="SMART" id="SM00065">
    <property type="entry name" value="GAF"/>
    <property type="match status" value="1"/>
</dbReference>
<dbReference type="EC" id="2.7.13.3" evidence="4"/>
<dbReference type="InterPro" id="IPR036890">
    <property type="entry name" value="HATPase_C_sf"/>
</dbReference>
<dbReference type="RefSeq" id="WP_193934507.1">
    <property type="nucleotide sequence ID" value="NZ_CAWPMZ010000125.1"/>
</dbReference>
<evidence type="ECO:0000256" key="7">
    <source>
        <dbReference type="ARBA" id="ARBA00022679"/>
    </source>
</evidence>
<dbReference type="Pfam" id="PF08446">
    <property type="entry name" value="PAS_2"/>
    <property type="match status" value="1"/>
</dbReference>
<evidence type="ECO:0000256" key="10">
    <source>
        <dbReference type="ARBA" id="ARBA00023136"/>
    </source>
</evidence>
<evidence type="ECO:0000259" key="12">
    <source>
        <dbReference type="PROSITE" id="PS50046"/>
    </source>
</evidence>
<evidence type="ECO:0000256" key="3">
    <source>
        <dbReference type="ARBA" id="ARBA00011738"/>
    </source>
</evidence>
<dbReference type="SMART" id="SM00388">
    <property type="entry name" value="HisKA"/>
    <property type="match status" value="1"/>
</dbReference>
<dbReference type="Pfam" id="PF00360">
    <property type="entry name" value="PHY"/>
    <property type="match status" value="1"/>
</dbReference>
<accession>A0ABR9UXS4</accession>
<keyword evidence="16" id="KW-1185">Reference proteome</keyword>
<evidence type="ECO:0000313" key="16">
    <source>
        <dbReference type="Proteomes" id="UP000651156"/>
    </source>
</evidence>
<keyword evidence="7" id="KW-0808">Transferase</keyword>
<feature type="domain" description="Histidine kinase" evidence="13">
    <location>
        <begin position="534"/>
        <end position="754"/>
    </location>
</feature>
<dbReference type="Pfam" id="PF01590">
    <property type="entry name" value="GAF"/>
    <property type="match status" value="1"/>
</dbReference>
<dbReference type="SUPFAM" id="SSF55781">
    <property type="entry name" value="GAF domain-like"/>
    <property type="match status" value="2"/>
</dbReference>
<dbReference type="InterPro" id="IPR005467">
    <property type="entry name" value="His_kinase_dom"/>
</dbReference>
<keyword evidence="8" id="KW-0418">Kinase</keyword>
<keyword evidence="5" id="KW-0600">Photoreceptor protein</keyword>
<reference evidence="15 16" key="1">
    <citation type="submission" date="2020-10" db="EMBL/GenBank/DDBJ databases">
        <authorList>
            <person name="Castelo-Branco R."/>
            <person name="Eusebio N."/>
            <person name="Adriana R."/>
            <person name="Vieira A."/>
            <person name="Brugerolle De Fraissinette N."/>
            <person name="Rezende De Castro R."/>
            <person name="Schneider M.P."/>
            <person name="Vasconcelos V."/>
            <person name="Leao P.N."/>
        </authorList>
    </citation>
    <scope>NUCLEOTIDE SEQUENCE [LARGE SCALE GENOMIC DNA]</scope>
    <source>
        <strain evidence="15 16">LEGE 06123</strain>
    </source>
</reference>
<dbReference type="InterPro" id="IPR013515">
    <property type="entry name" value="Phytochrome_cen-reg"/>
</dbReference>
<keyword evidence="11" id="KW-0675">Receptor</keyword>
<comment type="catalytic activity">
    <reaction evidence="1">
        <text>ATP + protein L-histidine = ADP + protein N-phospho-L-histidine.</text>
        <dbReference type="EC" id="2.7.13.3"/>
    </reaction>
</comment>
<dbReference type="InterPro" id="IPR000014">
    <property type="entry name" value="PAS"/>
</dbReference>
<gene>
    <name evidence="15" type="ORF">IQ230_22730</name>
</gene>
<feature type="domain" description="Phytochrome chromophore attachment site" evidence="12">
    <location>
        <begin position="152"/>
        <end position="310"/>
    </location>
</feature>
<dbReference type="Pfam" id="PF00512">
    <property type="entry name" value="HisKA"/>
    <property type="match status" value="1"/>
</dbReference>
<name>A0ABR9UXS4_9CHRO</name>
<evidence type="ECO:0000256" key="6">
    <source>
        <dbReference type="ARBA" id="ARBA00022606"/>
    </source>
</evidence>
<dbReference type="InterPro" id="IPR013654">
    <property type="entry name" value="PAS_2"/>
</dbReference>
<evidence type="ECO:0000256" key="9">
    <source>
        <dbReference type="ARBA" id="ARBA00022991"/>
    </source>
</evidence>
<dbReference type="SUPFAM" id="SSF55874">
    <property type="entry name" value="ATPase domain of HSP90 chaperone/DNA topoisomerase II/histidine kinase"/>
    <property type="match status" value="1"/>
</dbReference>
<keyword evidence="10" id="KW-0472">Membrane</keyword>
<dbReference type="Gene3D" id="3.30.565.10">
    <property type="entry name" value="Histidine kinase-like ATPase, C-terminal domain"/>
    <property type="match status" value="1"/>
</dbReference>
<dbReference type="InterPro" id="IPR016132">
    <property type="entry name" value="Phyto_chromo_attachment"/>
</dbReference>
<dbReference type="SUPFAM" id="SSF55785">
    <property type="entry name" value="PYP-like sensor domain (PAS domain)"/>
    <property type="match status" value="1"/>
</dbReference>
<evidence type="ECO:0000256" key="5">
    <source>
        <dbReference type="ARBA" id="ARBA00022543"/>
    </source>
</evidence>
<dbReference type="Gene3D" id="1.10.287.130">
    <property type="match status" value="1"/>
</dbReference>
<dbReference type="InterPro" id="IPR029016">
    <property type="entry name" value="GAF-like_dom_sf"/>
</dbReference>
<dbReference type="InterPro" id="IPR003594">
    <property type="entry name" value="HATPase_dom"/>
</dbReference>
<dbReference type="SUPFAM" id="SSF47384">
    <property type="entry name" value="Homodimeric domain of signal transducing histidine kinase"/>
    <property type="match status" value="1"/>
</dbReference>
<dbReference type="PROSITE" id="PS50109">
    <property type="entry name" value="HIS_KIN"/>
    <property type="match status" value="1"/>
</dbReference>
<dbReference type="Gene3D" id="3.30.450.20">
    <property type="entry name" value="PAS domain"/>
    <property type="match status" value="1"/>
</dbReference>
<dbReference type="InterPro" id="IPR003661">
    <property type="entry name" value="HisK_dim/P_dom"/>
</dbReference>
<dbReference type="PROSITE" id="PS50112">
    <property type="entry name" value="PAS"/>
    <property type="match status" value="1"/>
</dbReference>
<dbReference type="InterPro" id="IPR003018">
    <property type="entry name" value="GAF"/>
</dbReference>
<dbReference type="Gene3D" id="3.30.450.270">
    <property type="match status" value="1"/>
</dbReference>
<evidence type="ECO:0000256" key="2">
    <source>
        <dbReference type="ARBA" id="ARBA00006402"/>
    </source>
</evidence>
<dbReference type="PANTHER" id="PTHR42878:SF15">
    <property type="entry name" value="BACTERIOPHYTOCHROME"/>
    <property type="match status" value="1"/>
</dbReference>
<dbReference type="InterPro" id="IPR036097">
    <property type="entry name" value="HisK_dim/P_sf"/>
</dbReference>
<comment type="subunit">
    <text evidence="3">Homodimer.</text>
</comment>
<organism evidence="15 16">
    <name type="scientific">Gloeocapsopsis crepidinum LEGE 06123</name>
    <dbReference type="NCBI Taxonomy" id="588587"/>
    <lineage>
        <taxon>Bacteria</taxon>
        <taxon>Bacillati</taxon>
        <taxon>Cyanobacteriota</taxon>
        <taxon>Cyanophyceae</taxon>
        <taxon>Oscillatoriophycideae</taxon>
        <taxon>Chroococcales</taxon>
        <taxon>Chroococcaceae</taxon>
        <taxon>Gloeocapsopsis</taxon>
    </lineage>
</organism>
<evidence type="ECO:0000259" key="14">
    <source>
        <dbReference type="PROSITE" id="PS50112"/>
    </source>
</evidence>
<evidence type="ECO:0000313" key="15">
    <source>
        <dbReference type="EMBL" id="MBE9193114.1"/>
    </source>
</evidence>
<dbReference type="InterPro" id="IPR043150">
    <property type="entry name" value="Phytochrome_PHY_sf"/>
</dbReference>
<dbReference type="EMBL" id="JADEWN010000077">
    <property type="protein sequence ID" value="MBE9193114.1"/>
    <property type="molecule type" value="Genomic_DNA"/>
</dbReference>
<dbReference type="Pfam" id="PF02518">
    <property type="entry name" value="HATPase_c"/>
    <property type="match status" value="1"/>
</dbReference>
<feature type="domain" description="PAS" evidence="14">
    <location>
        <begin position="45"/>
        <end position="76"/>
    </location>
</feature>
<comment type="caution">
    <text evidence="15">The sequence shown here is derived from an EMBL/GenBank/DDBJ whole genome shotgun (WGS) entry which is preliminary data.</text>
</comment>
<protein>
    <recommendedName>
        <fullName evidence="4">histidine kinase</fullName>
        <ecNumber evidence="4">2.7.13.3</ecNumber>
    </recommendedName>
</protein>
<dbReference type="InterPro" id="IPR050351">
    <property type="entry name" value="BphY/WalK/GraS-like"/>
</dbReference>
<keyword evidence="6" id="KW-0716">Sensory transduction</keyword>
<evidence type="ECO:0000256" key="11">
    <source>
        <dbReference type="ARBA" id="ARBA00023170"/>
    </source>
</evidence>
<dbReference type="Gene3D" id="3.30.450.40">
    <property type="match status" value="1"/>
</dbReference>
<sequence length="755" mass="85592">MSQSKDNIIVQPIDLTAYDKEFLHLSGAIQPHGILFALKEPQLEIIQVSNNTFELLGFQPQEILHKSLKELLTPQEILFIEGCLLKDFESVNPIKLSLNKSTKIKDFDGILHRCDGILILELEPKITQVERDFIRFYHFVKGAIAKMQNAPNLSELCQNITQEIQKLTGFDRVMIYQFDGKQAGKVVAEQKREDLTAYLGLHYPASDIPEQAKKLYTLNRLRLIPDIDAQPKQLIPKYNSITNKPLDLSYAILRSVSPCHLEYLKNMGVTASMSISLNKDKKLWGLIACHHYSTKYVSYEIRTACEFLGQVMSLELTNKEENESLDYRIKLKSIQNKFLEAMPLAENFMEGLVKDKTNLLELVDAQGVVICTDGDLAVAGNTPNKSDIYDLLEWVEAKIDNDIFYTDCLPKLYPTAERFKDVASGLIVLSISQIQKNYVLWFRPEVIQTVNWGGDPQQSAILEQEGRLSPRKSFELWQETVRSQSLPWKPCEIDAVLELRSAIVSIVLRKADELARINIELARSNSELDAFAYIASHDLKEPLRGIHNYSNFLIEDYAEILNAEGVSKLQTLVRLTQRMEDLINSLLHFSRLGRVELAVQQTDLNELVSNVIDVLSISLGQTDVEINIPRPLPAIYCDKVQVSEVFSNLITNAVKYNNQATKRVEIGFLDGDRTSKELPTVFYVKDNGIGIKEKHFDAIFRIFKRLHTVHKYGGGTGAGLTIAKKIVERHDGDIWVESTYGEGSTFYFTLQGKGG</sequence>
<dbReference type="InterPro" id="IPR001294">
    <property type="entry name" value="Phytochrome"/>
</dbReference>